<dbReference type="SUPFAM" id="SSF52540">
    <property type="entry name" value="P-loop containing nucleoside triphosphate hydrolases"/>
    <property type="match status" value="1"/>
</dbReference>
<evidence type="ECO:0000313" key="6">
    <source>
        <dbReference type="Proteomes" id="UP000886883"/>
    </source>
</evidence>
<evidence type="ECO:0000256" key="3">
    <source>
        <dbReference type="HAMAP-Rule" id="MF_00376"/>
    </source>
</evidence>
<accession>A0A9D2MRI6</accession>
<sequence length="204" mass="23037">MKLIGITGGVGAGKSLILDYIEKNCNCTILLADRAAHLVFEPGQPCHEKLVELLGTEVLQEDGRIDRGKMAAAIFSDPSLLKRTNAIIHPAVKDLILERIEEERRSGRRDAFFLEAALLIEEGYDRILDELWYIHADPESRRRRLKASRGYSDEKINGIFSSQLTEEEFRAHCKEVIDNSGSLSDTYRQIDEILKKAGLKNEIV</sequence>
<evidence type="ECO:0000256" key="1">
    <source>
        <dbReference type="ARBA" id="ARBA00022741"/>
    </source>
</evidence>
<name>A0A9D2MRI6_9FIRM</name>
<organism evidence="5 6">
    <name type="scientific">Candidatus Eisenbergiella merdigallinarum</name>
    <dbReference type="NCBI Taxonomy" id="2838552"/>
    <lineage>
        <taxon>Bacteria</taxon>
        <taxon>Bacillati</taxon>
        <taxon>Bacillota</taxon>
        <taxon>Clostridia</taxon>
        <taxon>Lachnospirales</taxon>
        <taxon>Lachnospiraceae</taxon>
        <taxon>Eisenbergiella</taxon>
    </lineage>
</organism>
<dbReference type="GO" id="GO:0005524">
    <property type="term" value="F:ATP binding"/>
    <property type="evidence" value="ECO:0007669"/>
    <property type="project" value="UniProtKB-UniRule"/>
</dbReference>
<dbReference type="PANTHER" id="PTHR10695">
    <property type="entry name" value="DEPHOSPHO-COA KINASE-RELATED"/>
    <property type="match status" value="1"/>
</dbReference>
<dbReference type="PROSITE" id="PS51219">
    <property type="entry name" value="DPCK"/>
    <property type="match status" value="1"/>
</dbReference>
<reference evidence="5" key="1">
    <citation type="journal article" date="2021" name="PeerJ">
        <title>Extensive microbial diversity within the chicken gut microbiome revealed by metagenomics and culture.</title>
        <authorList>
            <person name="Gilroy R."/>
            <person name="Ravi A."/>
            <person name="Getino M."/>
            <person name="Pursley I."/>
            <person name="Horton D.L."/>
            <person name="Alikhan N.F."/>
            <person name="Baker D."/>
            <person name="Gharbi K."/>
            <person name="Hall N."/>
            <person name="Watson M."/>
            <person name="Adriaenssens E.M."/>
            <person name="Foster-Nyarko E."/>
            <person name="Jarju S."/>
            <person name="Secka A."/>
            <person name="Antonio M."/>
            <person name="Oren A."/>
            <person name="Chaudhuri R.R."/>
            <person name="La Ragione R."/>
            <person name="Hildebrand F."/>
            <person name="Pallen M.J."/>
        </authorList>
    </citation>
    <scope>NUCLEOTIDE SEQUENCE</scope>
    <source>
        <strain evidence="5">USAMLcec3-2134</strain>
    </source>
</reference>
<protein>
    <recommendedName>
        <fullName evidence="3 4">Dephospho-CoA kinase</fullName>
        <ecNumber evidence="3 4">2.7.1.24</ecNumber>
    </recommendedName>
    <alternativeName>
        <fullName evidence="3">Dephosphocoenzyme A kinase</fullName>
    </alternativeName>
</protein>
<dbReference type="PANTHER" id="PTHR10695:SF46">
    <property type="entry name" value="BIFUNCTIONAL COENZYME A SYNTHASE-RELATED"/>
    <property type="match status" value="1"/>
</dbReference>
<feature type="binding site" evidence="3">
    <location>
        <begin position="11"/>
        <end position="16"/>
    </location>
    <ligand>
        <name>ATP</name>
        <dbReference type="ChEBI" id="CHEBI:30616"/>
    </ligand>
</feature>
<dbReference type="Pfam" id="PF01121">
    <property type="entry name" value="CoaE"/>
    <property type="match status" value="1"/>
</dbReference>
<dbReference type="GO" id="GO:0015937">
    <property type="term" value="P:coenzyme A biosynthetic process"/>
    <property type="evidence" value="ECO:0007669"/>
    <property type="project" value="UniProtKB-UniRule"/>
</dbReference>
<dbReference type="CDD" id="cd02022">
    <property type="entry name" value="DPCK"/>
    <property type="match status" value="1"/>
</dbReference>
<keyword evidence="1 3" id="KW-0547">Nucleotide-binding</keyword>
<dbReference type="NCBIfam" id="TIGR00152">
    <property type="entry name" value="dephospho-CoA kinase"/>
    <property type="match status" value="1"/>
</dbReference>
<keyword evidence="3 5" id="KW-0418">Kinase</keyword>
<reference evidence="5" key="2">
    <citation type="submission" date="2021-04" db="EMBL/GenBank/DDBJ databases">
        <authorList>
            <person name="Gilroy R."/>
        </authorList>
    </citation>
    <scope>NUCLEOTIDE SEQUENCE</scope>
    <source>
        <strain evidence="5">USAMLcec3-2134</strain>
    </source>
</reference>
<keyword evidence="3" id="KW-0173">Coenzyme A biosynthesis</keyword>
<comment type="caution">
    <text evidence="5">The sequence shown here is derived from an EMBL/GenBank/DDBJ whole genome shotgun (WGS) entry which is preliminary data.</text>
</comment>
<dbReference type="EC" id="2.7.1.24" evidence="3 4"/>
<evidence type="ECO:0000313" key="5">
    <source>
        <dbReference type="EMBL" id="HJB90660.1"/>
    </source>
</evidence>
<dbReference type="AlphaFoldDB" id="A0A9D2MRI6"/>
<keyword evidence="3 5" id="KW-0808">Transferase</keyword>
<dbReference type="InterPro" id="IPR027417">
    <property type="entry name" value="P-loop_NTPase"/>
</dbReference>
<evidence type="ECO:0000256" key="4">
    <source>
        <dbReference type="NCBIfam" id="TIGR00152"/>
    </source>
</evidence>
<comment type="subcellular location">
    <subcellularLocation>
        <location evidence="3">Cytoplasm</location>
    </subcellularLocation>
</comment>
<comment type="catalytic activity">
    <reaction evidence="3">
        <text>3'-dephospho-CoA + ATP = ADP + CoA + H(+)</text>
        <dbReference type="Rhea" id="RHEA:18245"/>
        <dbReference type="ChEBI" id="CHEBI:15378"/>
        <dbReference type="ChEBI" id="CHEBI:30616"/>
        <dbReference type="ChEBI" id="CHEBI:57287"/>
        <dbReference type="ChEBI" id="CHEBI:57328"/>
        <dbReference type="ChEBI" id="CHEBI:456216"/>
        <dbReference type="EC" id="2.7.1.24"/>
    </reaction>
</comment>
<keyword evidence="2 3" id="KW-0067">ATP-binding</keyword>
<comment type="similarity">
    <text evidence="3">Belongs to the CoaE family.</text>
</comment>
<dbReference type="Gene3D" id="3.40.50.300">
    <property type="entry name" value="P-loop containing nucleotide triphosphate hydrolases"/>
    <property type="match status" value="1"/>
</dbReference>
<comment type="pathway">
    <text evidence="3">Cofactor biosynthesis; coenzyme A biosynthesis; CoA from (R)-pantothenate: step 5/5.</text>
</comment>
<evidence type="ECO:0000256" key="2">
    <source>
        <dbReference type="ARBA" id="ARBA00022840"/>
    </source>
</evidence>
<dbReference type="GO" id="GO:0005737">
    <property type="term" value="C:cytoplasm"/>
    <property type="evidence" value="ECO:0007669"/>
    <property type="project" value="UniProtKB-SubCell"/>
</dbReference>
<comment type="function">
    <text evidence="3">Catalyzes the phosphorylation of the 3'-hydroxyl group of dephosphocoenzyme A to form coenzyme A.</text>
</comment>
<dbReference type="Proteomes" id="UP000886883">
    <property type="component" value="Unassembled WGS sequence"/>
</dbReference>
<dbReference type="EMBL" id="DWXE01000014">
    <property type="protein sequence ID" value="HJB90660.1"/>
    <property type="molecule type" value="Genomic_DNA"/>
</dbReference>
<dbReference type="InterPro" id="IPR001977">
    <property type="entry name" value="Depp_CoAkinase"/>
</dbReference>
<proteinExistence type="inferred from homology"/>
<keyword evidence="3" id="KW-0963">Cytoplasm</keyword>
<gene>
    <name evidence="3 5" type="primary">coaE</name>
    <name evidence="5" type="ORF">H9763_04230</name>
</gene>
<dbReference type="GO" id="GO:0004140">
    <property type="term" value="F:dephospho-CoA kinase activity"/>
    <property type="evidence" value="ECO:0007669"/>
    <property type="project" value="UniProtKB-UniRule"/>
</dbReference>
<dbReference type="HAMAP" id="MF_00376">
    <property type="entry name" value="Dephospho_CoA_kinase"/>
    <property type="match status" value="1"/>
</dbReference>